<organism evidence="2 3">
    <name type="scientific">Streptacidiphilus cavernicola</name>
    <dbReference type="NCBI Taxonomy" id="3342716"/>
    <lineage>
        <taxon>Bacteria</taxon>
        <taxon>Bacillati</taxon>
        <taxon>Actinomycetota</taxon>
        <taxon>Actinomycetes</taxon>
        <taxon>Kitasatosporales</taxon>
        <taxon>Streptomycetaceae</taxon>
        <taxon>Streptacidiphilus</taxon>
    </lineage>
</organism>
<evidence type="ECO:0000313" key="3">
    <source>
        <dbReference type="Proteomes" id="UP001592531"/>
    </source>
</evidence>
<dbReference type="SUPFAM" id="SSF53335">
    <property type="entry name" value="S-adenosyl-L-methionine-dependent methyltransferases"/>
    <property type="match status" value="1"/>
</dbReference>
<keyword evidence="2" id="KW-0489">Methyltransferase</keyword>
<dbReference type="Pfam" id="PF05050">
    <property type="entry name" value="Methyltransf_21"/>
    <property type="match status" value="1"/>
</dbReference>
<dbReference type="InterPro" id="IPR029063">
    <property type="entry name" value="SAM-dependent_MTases_sf"/>
</dbReference>
<protein>
    <submittedName>
        <fullName evidence="2">FkbM family methyltransferase</fullName>
    </submittedName>
</protein>
<evidence type="ECO:0000259" key="1">
    <source>
        <dbReference type="Pfam" id="PF05050"/>
    </source>
</evidence>
<dbReference type="Gene3D" id="3.40.50.150">
    <property type="entry name" value="Vaccinia Virus protein VP39"/>
    <property type="match status" value="1"/>
</dbReference>
<keyword evidence="2" id="KW-0808">Transferase</keyword>
<keyword evidence="3" id="KW-1185">Reference proteome</keyword>
<evidence type="ECO:0000313" key="2">
    <source>
        <dbReference type="EMBL" id="MFC1419132.1"/>
    </source>
</evidence>
<dbReference type="PANTHER" id="PTHR34203:SF15">
    <property type="entry name" value="SLL1173 PROTEIN"/>
    <property type="match status" value="1"/>
</dbReference>
<dbReference type="RefSeq" id="WP_380538133.1">
    <property type="nucleotide sequence ID" value="NZ_JBHFAB010000016.1"/>
</dbReference>
<reference evidence="2 3" key="1">
    <citation type="submission" date="2024-09" db="EMBL/GenBank/DDBJ databases">
        <authorList>
            <person name="Lee S.D."/>
        </authorList>
    </citation>
    <scope>NUCLEOTIDE SEQUENCE [LARGE SCALE GENOMIC DNA]</scope>
    <source>
        <strain evidence="2 3">N8-3</strain>
    </source>
</reference>
<proteinExistence type="predicted"/>
<dbReference type="GO" id="GO:0032259">
    <property type="term" value="P:methylation"/>
    <property type="evidence" value="ECO:0007669"/>
    <property type="project" value="UniProtKB-KW"/>
</dbReference>
<accession>A0ABV6VZJ2</accession>
<comment type="caution">
    <text evidence="2">The sequence shown here is derived from an EMBL/GenBank/DDBJ whole genome shotgun (WGS) entry which is preliminary data.</text>
</comment>
<dbReference type="NCBIfam" id="TIGR01444">
    <property type="entry name" value="fkbM_fam"/>
    <property type="match status" value="1"/>
</dbReference>
<dbReference type="Proteomes" id="UP001592531">
    <property type="component" value="Unassembled WGS sequence"/>
</dbReference>
<gene>
    <name evidence="2" type="ORF">ACEZDE_21205</name>
</gene>
<dbReference type="EMBL" id="JBHFAB010000016">
    <property type="protein sequence ID" value="MFC1419132.1"/>
    <property type="molecule type" value="Genomic_DNA"/>
</dbReference>
<dbReference type="GO" id="GO:0008168">
    <property type="term" value="F:methyltransferase activity"/>
    <property type="evidence" value="ECO:0007669"/>
    <property type="project" value="UniProtKB-KW"/>
</dbReference>
<dbReference type="PANTHER" id="PTHR34203">
    <property type="entry name" value="METHYLTRANSFERASE, FKBM FAMILY PROTEIN"/>
    <property type="match status" value="1"/>
</dbReference>
<dbReference type="InterPro" id="IPR006342">
    <property type="entry name" value="FkbM_mtfrase"/>
</dbReference>
<name>A0ABV6VZJ2_9ACTN</name>
<dbReference type="InterPro" id="IPR052514">
    <property type="entry name" value="SAM-dependent_MTase"/>
</dbReference>
<sequence>MDTPDRAAFALLGLARRYLGGTALSRSETAASVLRALIRPLLGSGTGTAAFRGMRLEVPTASSSIAAGLHGGFYERLELDLFEELCARSGCVVDVGANLGVYSCAAARLLPAGALLAAYEPAPGNLALLRRNLRGNTDDRHRAEVLLQECAVGPTAGTVRLGLSSDIGLHAVTLDGSGDHTVPQVALDDAVPALLAARPHLATLDILKIDVEGYDGHALRGARGVLARHRPALMIEFSRPQLARCGFTGEEFVALIEECYDEIHIIEESRNRITVCPPDALLRPEYRSKLLNVVAVSRPEHRAVAAAWAARGGARRQPAAGAVAARR</sequence>
<feature type="domain" description="Methyltransferase FkbM" evidence="1">
    <location>
        <begin position="94"/>
        <end position="259"/>
    </location>
</feature>